<evidence type="ECO:0000259" key="1">
    <source>
        <dbReference type="Pfam" id="PF09820"/>
    </source>
</evidence>
<reference evidence="2 3" key="1">
    <citation type="submission" date="2015-09" db="EMBL/GenBank/DDBJ databases">
        <authorList>
            <consortium name="Pathogen Informatics"/>
        </authorList>
    </citation>
    <scope>NUCLEOTIDE SEQUENCE [LARGE SCALE GENOMIC DNA]</scope>
    <source>
        <strain evidence="2 3">2789STDY5834866</strain>
    </source>
</reference>
<dbReference type="AlphaFoldDB" id="A0A173XLD4"/>
<feature type="domain" description="AAA-ATPase-like" evidence="1">
    <location>
        <begin position="18"/>
        <end position="205"/>
    </location>
</feature>
<accession>A0A173XLD4</accession>
<organism evidence="2 3">
    <name type="scientific">Coprococcus comes</name>
    <dbReference type="NCBI Taxonomy" id="410072"/>
    <lineage>
        <taxon>Bacteria</taxon>
        <taxon>Bacillati</taxon>
        <taxon>Bacillota</taxon>
        <taxon>Clostridia</taxon>
        <taxon>Lachnospirales</taxon>
        <taxon>Lachnospiraceae</taxon>
        <taxon>Coprococcus</taxon>
    </lineage>
</organism>
<dbReference type="STRING" id="410072.ERS852525_00436"/>
<evidence type="ECO:0000313" key="3">
    <source>
        <dbReference type="Proteomes" id="UP000095362"/>
    </source>
</evidence>
<dbReference type="PANTHER" id="PTHR34825:SF1">
    <property type="entry name" value="AAA-ATPASE-LIKE DOMAIN-CONTAINING PROTEIN"/>
    <property type="match status" value="1"/>
</dbReference>
<evidence type="ECO:0000313" key="2">
    <source>
        <dbReference type="EMBL" id="CUN52701.1"/>
    </source>
</evidence>
<dbReference type="PANTHER" id="PTHR34825">
    <property type="entry name" value="CONSERVED PROTEIN, WITH A WEAK D-GALACTARATE DEHYDRATASE/ALTRONATE HYDROLASE DOMAIN"/>
    <property type="match status" value="1"/>
</dbReference>
<sequence length="530" mass="61707">MGSYLNPGNFSFKGSLRSKIYVDKSKLIAKTNEVLCTEQKYICVSRPRRFGKSMAANMLAAYYARSENTEELFQNLVISKDVSYKENLNQYDVIKINMQEFLSMAGTMEDMLGMLKNYLISDFAETYPEVRFRDEKNLIQVMKDVFSYTRCPFVILIDEWDCLFREYKQDKEAQKKYLDFLRVWLKDKDYVAMAYMTGILPIKKYGSHSALNMFTEYSMTDPGDFAEYFGFTEQEVLELCEKYEMSFEEAKIWYDGYQLVVHRKEKDECYSMYSPKSVVEAMLRHKFGTYWNQTETYEALKIYIQMDMDGLKDSVVRMLASESVSINIGTFSNDMTTFATKDDVLTLLVHLGYLTYSVIDRTVRIPNKEVAQEYVNAISTMNWYGVMESLEASRKLLEELWAMDEDAVAAGIEKAHEEISILQYNDENSLSCTINLAFYFAREYYTIVREMPAGKGYADICMIPRKEHLDKPAVVIELKWDKSTVGALEQIKEKNYGSALKEYQGKLLLVGINYNRKTKKHECAIEVMEK</sequence>
<dbReference type="SUPFAM" id="SSF52540">
    <property type="entry name" value="P-loop containing nucleoside triphosphate hydrolases"/>
    <property type="match status" value="1"/>
</dbReference>
<dbReference type="Gene3D" id="3.40.50.300">
    <property type="entry name" value="P-loop containing nucleotide triphosphate hydrolases"/>
    <property type="match status" value="1"/>
</dbReference>
<proteinExistence type="predicted"/>
<protein>
    <submittedName>
        <fullName evidence="2">Predicted AAA-ATPase</fullName>
    </submittedName>
</protein>
<dbReference type="InterPro" id="IPR027417">
    <property type="entry name" value="P-loop_NTPase"/>
</dbReference>
<dbReference type="EMBL" id="CYZK01000002">
    <property type="protein sequence ID" value="CUN52701.1"/>
    <property type="molecule type" value="Genomic_DNA"/>
</dbReference>
<dbReference type="RefSeq" id="WP_055260489.1">
    <property type="nucleotide sequence ID" value="NZ_CYZK01000002.1"/>
</dbReference>
<dbReference type="InterPro" id="IPR012547">
    <property type="entry name" value="PDDEXK_9"/>
</dbReference>
<dbReference type="PaxDb" id="410072-ERS852525_00436"/>
<gene>
    <name evidence="2" type="ORF">ERS852481_00329</name>
</gene>
<dbReference type="Pfam" id="PF08011">
    <property type="entry name" value="PDDEXK_9"/>
    <property type="match status" value="1"/>
</dbReference>
<dbReference type="InterPro" id="IPR018631">
    <property type="entry name" value="AAA-ATPase-like_dom"/>
</dbReference>
<dbReference type="Pfam" id="PF09820">
    <property type="entry name" value="AAA-ATPase_like"/>
    <property type="match status" value="1"/>
</dbReference>
<name>A0A173XLD4_9FIRM</name>
<dbReference type="Proteomes" id="UP000095362">
    <property type="component" value="Unassembled WGS sequence"/>
</dbReference>